<evidence type="ECO:0000313" key="5">
    <source>
        <dbReference type="Proteomes" id="UP000799770"/>
    </source>
</evidence>
<proteinExistence type="predicted"/>
<dbReference type="OrthoDB" id="341259at2759"/>
<gene>
    <name evidence="4" type="ORF">BDV96DRAFT_650631</name>
</gene>
<dbReference type="SUPFAM" id="SSF48403">
    <property type="entry name" value="Ankyrin repeat"/>
    <property type="match status" value="1"/>
</dbReference>
<protein>
    <submittedName>
        <fullName evidence="4">Uncharacterized protein</fullName>
    </submittedName>
</protein>
<feature type="region of interest" description="Disordered" evidence="3">
    <location>
        <begin position="444"/>
        <end position="466"/>
    </location>
</feature>
<dbReference type="AlphaFoldDB" id="A0A6A5YUY8"/>
<accession>A0A6A5YUY8</accession>
<dbReference type="InterPro" id="IPR002110">
    <property type="entry name" value="Ankyrin_rpt"/>
</dbReference>
<name>A0A6A5YUY8_9PLEO</name>
<dbReference type="InterPro" id="IPR036770">
    <property type="entry name" value="Ankyrin_rpt-contain_sf"/>
</dbReference>
<evidence type="ECO:0000256" key="2">
    <source>
        <dbReference type="ARBA" id="ARBA00023043"/>
    </source>
</evidence>
<dbReference type="Gene3D" id="1.25.40.20">
    <property type="entry name" value="Ankyrin repeat-containing domain"/>
    <property type="match status" value="1"/>
</dbReference>
<keyword evidence="5" id="KW-1185">Reference proteome</keyword>
<sequence length="1114" mass="124321">MDPASVVGLVAACASLAKTTAGIAKSLNGLRETYKSAELSILSIAEECGTIELAWRQIQRWANANLAAIDDCESIAEQLQRSIYCGELVMAALEEELSKATASTSRIARGLKMAWNDKSLAEHQMRIRGQVTSLQLLLQVISLPKREDRSEMLSVKQFVFKEIEESARSIVPSRLSSRFSYVSSDDASITTAKSVALKYKPFSFDNDLFTSFVYKRNYRVTLSKQQNRHMPFTGPSPKTTSPGDISFIAQSAKVGVQQLYVEHLIPLKDGIDTVDEKSFNSPVVQELVQCVQQNSYDRAILCVQQGADIIHLFHPRSIHINSDSVIRCLRHFCIENYDVFLVVMKRIAYSAGYQRMRGFRSMITAQAPALLQPSAINESWAPIYRAGRFFDGARSFMRPYPNALHLASHHGDLSVTRYLVKVGFANFPFSGRFDMLNEDGSVSENAQSANTEYEGLSTSDTMDSAQSDAEDIHPTETLESHSLAACLPTDRLSWFTANDTLNPWTPDFAMYIFFRAKADPTSMVEYRGDCVPLLHRLIYALHDGDTPPGPGLRILELLIQGGADPDTIGPLSKSIFLGPTETRLTPLALATLLGESQVIATLLINKAKVFWINRPGLCSSTSVLHLLRHTLEFRPNSSTLKLESQLLIRKLGLVLRSVRVPEGKSEGPCIADCQDFRRTVRRSVGEAFRPVHDLAIVPPLHRSLHLEQELRPYLYTILQRRFISSLLAHQFDDALAQLRRGADIGFAFQRVSGVPLSLVIDFILYLAYMDNTFCLIVLERVAYVAGPLWIMGLKSFILLHCSKGMSDPLRHQLTSIPTDAFFEFPLAELWVHLHTAASFCNKNRERSNTTLELARADRNFRVCDYLLSISHFRDEELGRSVCLSPLNYSVTVFESLLTTAAARRGSQKSAPAILDSFWESETYSMYPILRRLFEKGADASSCKTHGVGLKSSLLNVAVHFVSPQNLSIIDTLVENGADLNAVADVWDPCLSISFQASPLALAALYGRVQLVKHLQEKSARRLHFKHLKVVPSDKDRLWATESGPLNDADRIAELLTGQEHDTESSYPSLNASWGVQEFFRDVRAAYLATATHFVPASFDVTAQNLYIFDKAIHS</sequence>
<dbReference type="SMART" id="SM00248">
    <property type="entry name" value="ANK"/>
    <property type="match status" value="5"/>
</dbReference>
<dbReference type="EMBL" id="ML977336">
    <property type="protein sequence ID" value="KAF2111029.1"/>
    <property type="molecule type" value="Genomic_DNA"/>
</dbReference>
<evidence type="ECO:0000313" key="4">
    <source>
        <dbReference type="EMBL" id="KAF2111029.1"/>
    </source>
</evidence>
<reference evidence="4" key="1">
    <citation type="journal article" date="2020" name="Stud. Mycol.">
        <title>101 Dothideomycetes genomes: a test case for predicting lifestyles and emergence of pathogens.</title>
        <authorList>
            <person name="Haridas S."/>
            <person name="Albert R."/>
            <person name="Binder M."/>
            <person name="Bloem J."/>
            <person name="Labutti K."/>
            <person name="Salamov A."/>
            <person name="Andreopoulos B."/>
            <person name="Baker S."/>
            <person name="Barry K."/>
            <person name="Bills G."/>
            <person name="Bluhm B."/>
            <person name="Cannon C."/>
            <person name="Castanera R."/>
            <person name="Culley D."/>
            <person name="Daum C."/>
            <person name="Ezra D."/>
            <person name="Gonzalez J."/>
            <person name="Henrissat B."/>
            <person name="Kuo A."/>
            <person name="Liang C."/>
            <person name="Lipzen A."/>
            <person name="Lutzoni F."/>
            <person name="Magnuson J."/>
            <person name="Mondo S."/>
            <person name="Nolan M."/>
            <person name="Ohm R."/>
            <person name="Pangilinan J."/>
            <person name="Park H.-J."/>
            <person name="Ramirez L."/>
            <person name="Alfaro M."/>
            <person name="Sun H."/>
            <person name="Tritt A."/>
            <person name="Yoshinaga Y."/>
            <person name="Zwiers L.-H."/>
            <person name="Turgeon B."/>
            <person name="Goodwin S."/>
            <person name="Spatafora J."/>
            <person name="Crous P."/>
            <person name="Grigoriev I."/>
        </authorList>
    </citation>
    <scope>NUCLEOTIDE SEQUENCE</scope>
    <source>
        <strain evidence="4">CBS 627.86</strain>
    </source>
</reference>
<evidence type="ECO:0000256" key="3">
    <source>
        <dbReference type="SAM" id="MobiDB-lite"/>
    </source>
</evidence>
<keyword evidence="2" id="KW-0040">ANK repeat</keyword>
<organism evidence="4 5">
    <name type="scientific">Lophiotrema nucula</name>
    <dbReference type="NCBI Taxonomy" id="690887"/>
    <lineage>
        <taxon>Eukaryota</taxon>
        <taxon>Fungi</taxon>
        <taxon>Dikarya</taxon>
        <taxon>Ascomycota</taxon>
        <taxon>Pezizomycotina</taxon>
        <taxon>Dothideomycetes</taxon>
        <taxon>Pleosporomycetidae</taxon>
        <taxon>Pleosporales</taxon>
        <taxon>Lophiotremataceae</taxon>
        <taxon>Lophiotrema</taxon>
    </lineage>
</organism>
<dbReference type="PANTHER" id="PTHR24126">
    <property type="entry name" value="ANKYRIN REPEAT, PH AND SEC7 DOMAIN CONTAINING PROTEIN SECG-RELATED"/>
    <property type="match status" value="1"/>
</dbReference>
<dbReference type="Proteomes" id="UP000799770">
    <property type="component" value="Unassembled WGS sequence"/>
</dbReference>
<evidence type="ECO:0000256" key="1">
    <source>
        <dbReference type="ARBA" id="ARBA00022737"/>
    </source>
</evidence>
<keyword evidence="1" id="KW-0677">Repeat</keyword>